<gene>
    <name evidence="3" type="ORF">M378DRAFT_182212</name>
</gene>
<feature type="compositionally biased region" description="Polar residues" evidence="1">
    <location>
        <begin position="34"/>
        <end position="69"/>
    </location>
</feature>
<reference evidence="3 4" key="1">
    <citation type="submission" date="2014-04" db="EMBL/GenBank/DDBJ databases">
        <title>Evolutionary Origins and Diversification of the Mycorrhizal Mutualists.</title>
        <authorList>
            <consortium name="DOE Joint Genome Institute"/>
            <consortium name="Mycorrhizal Genomics Consortium"/>
            <person name="Kohler A."/>
            <person name="Kuo A."/>
            <person name="Nagy L.G."/>
            <person name="Floudas D."/>
            <person name="Copeland A."/>
            <person name="Barry K.W."/>
            <person name="Cichocki N."/>
            <person name="Veneault-Fourrey C."/>
            <person name="LaButti K."/>
            <person name="Lindquist E.A."/>
            <person name="Lipzen A."/>
            <person name="Lundell T."/>
            <person name="Morin E."/>
            <person name="Murat C."/>
            <person name="Riley R."/>
            <person name="Ohm R."/>
            <person name="Sun H."/>
            <person name="Tunlid A."/>
            <person name="Henrissat B."/>
            <person name="Grigoriev I.V."/>
            <person name="Hibbett D.S."/>
            <person name="Martin F."/>
        </authorList>
    </citation>
    <scope>NUCLEOTIDE SEQUENCE [LARGE SCALE GENOMIC DNA]</scope>
    <source>
        <strain evidence="3 4">Koide BX008</strain>
    </source>
</reference>
<dbReference type="InParanoid" id="A0A0C2W355"/>
<accession>A0A0C2W355</accession>
<proteinExistence type="predicted"/>
<dbReference type="EMBL" id="KN818506">
    <property type="protein sequence ID" value="KIL55517.1"/>
    <property type="molecule type" value="Genomic_DNA"/>
</dbReference>
<dbReference type="SUPFAM" id="SSF55658">
    <property type="entry name" value="L9 N-domain-like"/>
    <property type="match status" value="1"/>
</dbReference>
<dbReference type="Proteomes" id="UP000054549">
    <property type="component" value="Unassembled WGS sequence"/>
</dbReference>
<dbReference type="InterPro" id="IPR037056">
    <property type="entry name" value="RNase_H1_N_sf"/>
</dbReference>
<protein>
    <recommendedName>
        <fullName evidence="2">Ribonuclease H1 N-terminal domain-containing protein</fullName>
    </recommendedName>
</protein>
<sequence>MHVPHVQGQPGSDGSDSSTDLSALLSALSVSDTNPNIHSPGASSSGEFVPFQGSSQAQGLFQSSDTSRSIPAHPLASKSKKSKKKKKYYCVTRGRAIGVFDNWPMTHSYVTGINAAFKGYPTNKEALRAFNECRELGGLEIISDST</sequence>
<dbReference type="STRING" id="946122.A0A0C2W355"/>
<evidence type="ECO:0000259" key="2">
    <source>
        <dbReference type="Pfam" id="PF01693"/>
    </source>
</evidence>
<dbReference type="HOGENOM" id="CLU_1776972_0_0_1"/>
<organism evidence="3 4">
    <name type="scientific">Amanita muscaria (strain Koide BX008)</name>
    <dbReference type="NCBI Taxonomy" id="946122"/>
    <lineage>
        <taxon>Eukaryota</taxon>
        <taxon>Fungi</taxon>
        <taxon>Dikarya</taxon>
        <taxon>Basidiomycota</taxon>
        <taxon>Agaricomycotina</taxon>
        <taxon>Agaricomycetes</taxon>
        <taxon>Agaricomycetidae</taxon>
        <taxon>Agaricales</taxon>
        <taxon>Pluteineae</taxon>
        <taxon>Amanitaceae</taxon>
        <taxon>Amanita</taxon>
    </lineage>
</organism>
<feature type="domain" description="Ribonuclease H1 N-terminal" evidence="2">
    <location>
        <begin position="87"/>
        <end position="127"/>
    </location>
</feature>
<evidence type="ECO:0000256" key="1">
    <source>
        <dbReference type="SAM" id="MobiDB-lite"/>
    </source>
</evidence>
<dbReference type="Gene3D" id="3.40.970.10">
    <property type="entry name" value="Ribonuclease H1, N-terminal domain"/>
    <property type="match status" value="1"/>
</dbReference>
<dbReference type="OrthoDB" id="3270804at2759"/>
<evidence type="ECO:0000313" key="3">
    <source>
        <dbReference type="EMBL" id="KIL55517.1"/>
    </source>
</evidence>
<dbReference type="Pfam" id="PF01693">
    <property type="entry name" value="Cauli_VI"/>
    <property type="match status" value="1"/>
</dbReference>
<keyword evidence="4" id="KW-1185">Reference proteome</keyword>
<dbReference type="InterPro" id="IPR011320">
    <property type="entry name" value="RNase_H1_N"/>
</dbReference>
<name>A0A0C2W355_AMAMK</name>
<evidence type="ECO:0000313" key="4">
    <source>
        <dbReference type="Proteomes" id="UP000054549"/>
    </source>
</evidence>
<feature type="region of interest" description="Disordered" evidence="1">
    <location>
        <begin position="31"/>
        <end position="85"/>
    </location>
</feature>
<dbReference type="InterPro" id="IPR009027">
    <property type="entry name" value="Ribosomal_bL9/RNase_H1_N"/>
</dbReference>
<dbReference type="AlphaFoldDB" id="A0A0C2W355"/>
<feature type="region of interest" description="Disordered" evidence="1">
    <location>
        <begin position="1"/>
        <end position="20"/>
    </location>
</feature>